<feature type="transmembrane region" description="Helical" evidence="7">
    <location>
        <begin position="105"/>
        <end position="128"/>
    </location>
</feature>
<dbReference type="InterPro" id="IPR045276">
    <property type="entry name" value="YbiO_bact"/>
</dbReference>
<evidence type="ECO:0000256" key="5">
    <source>
        <dbReference type="ARBA" id="ARBA00022989"/>
    </source>
</evidence>
<feature type="domain" description="Mechanosensitive ion channel transmembrane helices 2/3" evidence="9">
    <location>
        <begin position="81"/>
        <end position="121"/>
    </location>
</feature>
<dbReference type="Gene3D" id="3.30.70.100">
    <property type="match status" value="1"/>
</dbReference>
<gene>
    <name evidence="10" type="ORF">FC96_GL000652</name>
</gene>
<proteinExistence type="inferred from homology"/>
<dbReference type="GO" id="GO:0005886">
    <property type="term" value="C:plasma membrane"/>
    <property type="evidence" value="ECO:0007669"/>
    <property type="project" value="UniProtKB-SubCell"/>
</dbReference>
<dbReference type="AlphaFoldDB" id="A0A0R1HLK3"/>
<dbReference type="STRING" id="1302272.FC96_GL000652"/>
<dbReference type="InterPro" id="IPR011066">
    <property type="entry name" value="MscS_channel_C_sf"/>
</dbReference>
<dbReference type="InterPro" id="IPR023408">
    <property type="entry name" value="MscS_beta-dom_sf"/>
</dbReference>
<name>A0A0R1HLK3_9LACO</name>
<dbReference type="Gene3D" id="2.30.30.60">
    <property type="match status" value="1"/>
</dbReference>
<keyword evidence="5 7" id="KW-1133">Transmembrane helix</keyword>
<dbReference type="GO" id="GO:0008381">
    <property type="term" value="F:mechanosensitive monoatomic ion channel activity"/>
    <property type="evidence" value="ECO:0007669"/>
    <property type="project" value="InterPro"/>
</dbReference>
<feature type="transmembrane region" description="Helical" evidence="7">
    <location>
        <begin position="30"/>
        <end position="51"/>
    </location>
</feature>
<evidence type="ECO:0000256" key="7">
    <source>
        <dbReference type="SAM" id="Phobius"/>
    </source>
</evidence>
<dbReference type="Pfam" id="PF00924">
    <property type="entry name" value="MS_channel_2nd"/>
    <property type="match status" value="1"/>
</dbReference>
<dbReference type="RefSeq" id="WP_056943036.1">
    <property type="nucleotide sequence ID" value="NZ_AZCX01000011.1"/>
</dbReference>
<evidence type="ECO:0000259" key="8">
    <source>
        <dbReference type="Pfam" id="PF00924"/>
    </source>
</evidence>
<feature type="domain" description="Mechanosensitive ion channel MscS" evidence="8">
    <location>
        <begin position="124"/>
        <end position="187"/>
    </location>
</feature>
<dbReference type="InterPro" id="IPR011014">
    <property type="entry name" value="MscS_channel_TM-2"/>
</dbReference>
<keyword evidence="11" id="KW-1185">Reference proteome</keyword>
<evidence type="ECO:0000313" key="11">
    <source>
        <dbReference type="Proteomes" id="UP000050911"/>
    </source>
</evidence>
<protein>
    <submittedName>
        <fullName evidence="10">Small-conductance mechanosensitive channel</fullName>
    </submittedName>
</protein>
<dbReference type="Pfam" id="PF21088">
    <property type="entry name" value="MS_channel_1st"/>
    <property type="match status" value="1"/>
</dbReference>
<dbReference type="InterPro" id="IPR006685">
    <property type="entry name" value="MscS_channel_2nd"/>
</dbReference>
<dbReference type="EMBL" id="AZCX01000011">
    <property type="protein sequence ID" value="KRK47192.1"/>
    <property type="molecule type" value="Genomic_DNA"/>
</dbReference>
<comment type="subcellular location">
    <subcellularLocation>
        <location evidence="1">Cell membrane</location>
        <topology evidence="1">Multi-pass membrane protein</topology>
    </subcellularLocation>
</comment>
<dbReference type="SUPFAM" id="SSF50182">
    <property type="entry name" value="Sm-like ribonucleoproteins"/>
    <property type="match status" value="1"/>
</dbReference>
<dbReference type="PATRIC" id="fig|1302272.5.peg.651"/>
<dbReference type="InterPro" id="IPR049142">
    <property type="entry name" value="MS_channel_1st"/>
</dbReference>
<dbReference type="Proteomes" id="UP000050911">
    <property type="component" value="Unassembled WGS sequence"/>
</dbReference>
<feature type="transmembrane region" description="Helical" evidence="7">
    <location>
        <begin position="72"/>
        <end position="93"/>
    </location>
</feature>
<accession>A0A0R1HLK3</accession>
<sequence length="288" mass="31668">MNQQLNQMTLQHLFRHFNWEKMSEQFLSTIGQLAIVTIALVVISTIGQTVIKHSFNRYKRTRLAGDSGNRIDTIYTLIMNLFHYTILFFWIYALLSAMGVPVGTLIAGAGIFSLALGLGAQGFVSDIVNGAFMLMEKQIDVGDTVRINQIEGTVSAIGIRTTQIVSYDGTLNFIPNRNITIVSNMSRHEMRAMVEIPIFPDSPIDQISAIIETVNTSIKTDLPAITKAPTLLGTTPLTNGKLAIQVVTFTQPGEQANVQRELLTAYLKALSQANIPLPTPYPPESTAN</sequence>
<evidence type="ECO:0000256" key="6">
    <source>
        <dbReference type="ARBA" id="ARBA00023136"/>
    </source>
</evidence>
<comment type="similarity">
    <text evidence="2">Belongs to the MscS (TC 1.A.23) family.</text>
</comment>
<keyword evidence="6 7" id="KW-0472">Membrane</keyword>
<keyword evidence="3" id="KW-1003">Cell membrane</keyword>
<evidence type="ECO:0000259" key="9">
    <source>
        <dbReference type="Pfam" id="PF21088"/>
    </source>
</evidence>
<evidence type="ECO:0000313" key="10">
    <source>
        <dbReference type="EMBL" id="KRK47192.1"/>
    </source>
</evidence>
<dbReference type="OrthoDB" id="9809206at2"/>
<dbReference type="Gene3D" id="1.10.287.1260">
    <property type="match status" value="1"/>
</dbReference>
<dbReference type="InterPro" id="IPR010920">
    <property type="entry name" value="LSM_dom_sf"/>
</dbReference>
<dbReference type="PANTHER" id="PTHR30460:SF0">
    <property type="entry name" value="MODERATE CONDUCTANCE MECHANOSENSITIVE CHANNEL YBIO"/>
    <property type="match status" value="1"/>
</dbReference>
<reference evidence="10 11" key="1">
    <citation type="journal article" date="2015" name="Genome Announc.">
        <title>Expanding the biotechnology potential of lactobacilli through comparative genomics of 213 strains and associated genera.</title>
        <authorList>
            <person name="Sun Z."/>
            <person name="Harris H.M."/>
            <person name="McCann A."/>
            <person name="Guo C."/>
            <person name="Argimon S."/>
            <person name="Zhang W."/>
            <person name="Yang X."/>
            <person name="Jeffery I.B."/>
            <person name="Cooney J.C."/>
            <person name="Kagawa T.F."/>
            <person name="Liu W."/>
            <person name="Song Y."/>
            <person name="Salvetti E."/>
            <person name="Wrobel A."/>
            <person name="Rasinkangas P."/>
            <person name="Parkhill J."/>
            <person name="Rea M.C."/>
            <person name="O'Sullivan O."/>
            <person name="Ritari J."/>
            <person name="Douillard F.P."/>
            <person name="Paul Ross R."/>
            <person name="Yang R."/>
            <person name="Briner A.E."/>
            <person name="Felis G.E."/>
            <person name="de Vos W.M."/>
            <person name="Barrangou R."/>
            <person name="Klaenhammer T.R."/>
            <person name="Caufield P.W."/>
            <person name="Cui Y."/>
            <person name="Zhang H."/>
            <person name="O'Toole P.W."/>
        </authorList>
    </citation>
    <scope>NUCLEOTIDE SEQUENCE [LARGE SCALE GENOMIC DNA]</scope>
    <source>
        <strain evidence="10 11">JCM 15530</strain>
    </source>
</reference>
<evidence type="ECO:0000256" key="2">
    <source>
        <dbReference type="ARBA" id="ARBA00008017"/>
    </source>
</evidence>
<evidence type="ECO:0000256" key="3">
    <source>
        <dbReference type="ARBA" id="ARBA00022475"/>
    </source>
</evidence>
<comment type="caution">
    <text evidence="10">The sequence shown here is derived from an EMBL/GenBank/DDBJ whole genome shotgun (WGS) entry which is preliminary data.</text>
</comment>
<keyword evidence="4 7" id="KW-0812">Transmembrane</keyword>
<organism evidence="10 11">
    <name type="scientific">Secundilactobacillus kimchicus JCM 15530</name>
    <dbReference type="NCBI Taxonomy" id="1302272"/>
    <lineage>
        <taxon>Bacteria</taxon>
        <taxon>Bacillati</taxon>
        <taxon>Bacillota</taxon>
        <taxon>Bacilli</taxon>
        <taxon>Lactobacillales</taxon>
        <taxon>Lactobacillaceae</taxon>
        <taxon>Secundilactobacillus</taxon>
    </lineage>
</organism>
<evidence type="ECO:0000256" key="4">
    <source>
        <dbReference type="ARBA" id="ARBA00022692"/>
    </source>
</evidence>
<dbReference type="SUPFAM" id="SSF82861">
    <property type="entry name" value="Mechanosensitive channel protein MscS (YggB), transmembrane region"/>
    <property type="match status" value="1"/>
</dbReference>
<dbReference type="PANTHER" id="PTHR30460">
    <property type="entry name" value="MODERATE CONDUCTANCE MECHANOSENSITIVE CHANNEL YBIO"/>
    <property type="match status" value="1"/>
</dbReference>
<evidence type="ECO:0000256" key="1">
    <source>
        <dbReference type="ARBA" id="ARBA00004651"/>
    </source>
</evidence>
<dbReference type="SUPFAM" id="SSF82689">
    <property type="entry name" value="Mechanosensitive channel protein MscS (YggB), C-terminal domain"/>
    <property type="match status" value="1"/>
</dbReference>